<accession>A0A1M6KQL3</accession>
<sequence>MLRGIDDFVSSKHEGKYKQWVSKLPQQTSELLGNVSNSSWYNIEDALLKPLEALCNLAYSDPLRGSWEVGRYSAETGLTGIYKVFVMVSTPSFILKRAPRILTTFYNPSQLEIKESSNNGILVRCTQLPVNSELIEHRIAGWIERAGEICGCVNMKVEILSSMAKGDQVFDLKASWD</sequence>
<reference evidence="2" key="1">
    <citation type="submission" date="2016-11" db="EMBL/GenBank/DDBJ databases">
        <authorList>
            <person name="Varghese N."/>
            <person name="Submissions S."/>
        </authorList>
    </citation>
    <scope>NUCLEOTIDE SEQUENCE [LARGE SCALE GENOMIC DNA]</scope>
    <source>
        <strain evidence="2">DSM 26134</strain>
    </source>
</reference>
<proteinExistence type="predicted"/>
<keyword evidence="2" id="KW-1185">Reference proteome</keyword>
<organism evidence="1 2">
    <name type="scientific">Reichenbachiella agariperforans</name>
    <dbReference type="NCBI Taxonomy" id="156994"/>
    <lineage>
        <taxon>Bacteria</taxon>
        <taxon>Pseudomonadati</taxon>
        <taxon>Bacteroidota</taxon>
        <taxon>Cytophagia</taxon>
        <taxon>Cytophagales</taxon>
        <taxon>Reichenbachiellaceae</taxon>
        <taxon>Reichenbachiella</taxon>
    </lineage>
</organism>
<evidence type="ECO:0000313" key="1">
    <source>
        <dbReference type="EMBL" id="SHJ61202.1"/>
    </source>
</evidence>
<dbReference type="AlphaFoldDB" id="A0A1M6KQL3"/>
<dbReference type="EMBL" id="FRAA01000001">
    <property type="protein sequence ID" value="SHJ61202.1"/>
    <property type="molecule type" value="Genomic_DNA"/>
</dbReference>
<name>A0A1M6KQL3_REIAG</name>
<protein>
    <submittedName>
        <fullName evidence="1">Uncharacterized protein</fullName>
    </submittedName>
</protein>
<evidence type="ECO:0000313" key="2">
    <source>
        <dbReference type="Proteomes" id="UP000184474"/>
    </source>
</evidence>
<gene>
    <name evidence="1" type="ORF">SAMN04488028_101670</name>
</gene>
<dbReference type="Proteomes" id="UP000184474">
    <property type="component" value="Unassembled WGS sequence"/>
</dbReference>